<feature type="transmembrane region" description="Helical" evidence="7">
    <location>
        <begin position="216"/>
        <end position="236"/>
    </location>
</feature>
<feature type="transmembrane region" description="Helical" evidence="7">
    <location>
        <begin position="191"/>
        <end position="209"/>
    </location>
</feature>
<dbReference type="AlphaFoldDB" id="X1CAI2"/>
<evidence type="ECO:0000256" key="2">
    <source>
        <dbReference type="ARBA" id="ARBA00022475"/>
    </source>
</evidence>
<evidence type="ECO:0000259" key="8">
    <source>
        <dbReference type="PROSITE" id="PS50156"/>
    </source>
</evidence>
<feature type="transmembrane region" description="Helical" evidence="7">
    <location>
        <begin position="314"/>
        <end position="335"/>
    </location>
</feature>
<dbReference type="PANTHER" id="PTHR33406:SF12">
    <property type="entry name" value="BLR2997 PROTEIN"/>
    <property type="match status" value="1"/>
</dbReference>
<dbReference type="PROSITE" id="PS50156">
    <property type="entry name" value="SSD"/>
    <property type="match status" value="1"/>
</dbReference>
<evidence type="ECO:0000256" key="1">
    <source>
        <dbReference type="ARBA" id="ARBA00004651"/>
    </source>
</evidence>
<dbReference type="InterPro" id="IPR050545">
    <property type="entry name" value="Mycobact_MmpL"/>
</dbReference>
<dbReference type="InterPro" id="IPR004869">
    <property type="entry name" value="MMPL_dom"/>
</dbReference>
<evidence type="ECO:0000256" key="4">
    <source>
        <dbReference type="ARBA" id="ARBA00022989"/>
    </source>
</evidence>
<evidence type="ECO:0000313" key="9">
    <source>
        <dbReference type="EMBL" id="GAG81351.1"/>
    </source>
</evidence>
<feature type="transmembrane region" description="Helical" evidence="7">
    <location>
        <begin position="290"/>
        <end position="308"/>
    </location>
</feature>
<evidence type="ECO:0000256" key="6">
    <source>
        <dbReference type="SAM" id="MobiDB-lite"/>
    </source>
</evidence>
<evidence type="ECO:0000256" key="7">
    <source>
        <dbReference type="SAM" id="Phobius"/>
    </source>
</evidence>
<dbReference type="EMBL" id="BART01009816">
    <property type="protein sequence ID" value="GAG81351.1"/>
    <property type="molecule type" value="Genomic_DNA"/>
</dbReference>
<comment type="caution">
    <text evidence="9">The sequence shown here is derived from an EMBL/GenBank/DDBJ whole genome shotgun (WGS) entry which is preliminary data.</text>
</comment>
<feature type="compositionally biased region" description="Polar residues" evidence="6">
    <location>
        <begin position="1"/>
        <end position="10"/>
    </location>
</feature>
<accession>X1CAI2</accession>
<protein>
    <recommendedName>
        <fullName evidence="8">SSD domain-containing protein</fullName>
    </recommendedName>
</protein>
<organism evidence="9">
    <name type="scientific">marine sediment metagenome</name>
    <dbReference type="NCBI Taxonomy" id="412755"/>
    <lineage>
        <taxon>unclassified sequences</taxon>
        <taxon>metagenomes</taxon>
        <taxon>ecological metagenomes</taxon>
    </lineage>
</organism>
<feature type="non-terminal residue" evidence="9">
    <location>
        <position position="1"/>
    </location>
</feature>
<evidence type="ECO:0000256" key="5">
    <source>
        <dbReference type="ARBA" id="ARBA00023136"/>
    </source>
</evidence>
<sequence>AESDDQQLGGTTPLDIIIDFDEPDTQTASTEPAPTESDDEFDEFEKYDEAAADEKYWFNAEKMARIKAVHQYLDNLPETGKVLSLATMLEITEKLNSGKALDSFELALLYSETPDKFKTMLLKPYVSIEHNQVRFWVRVIDSQKTLNRNELLKNIKKDLTGIMDLNEEDIHLTGLLVLYNNMLQSLFGSQIRTLSITMLLLTGMFLVLFRSLRVALLAMLANVLPVAAVLGVMGWLNIPLDMMTITIAAISLGIAVDNTIHYIHRFKREFRKNPSYLQTMHRCHGSIGHAMYYTSITIIIGFSILAMSNFIPSVYFGLLTGLAMFIALLAALTLLPKMLILVKPFGRET</sequence>
<gene>
    <name evidence="9" type="ORF">S01H4_21628</name>
</gene>
<dbReference type="Gene3D" id="1.20.1640.10">
    <property type="entry name" value="Multidrug efflux transporter AcrB transmembrane domain"/>
    <property type="match status" value="1"/>
</dbReference>
<dbReference type="InterPro" id="IPR000731">
    <property type="entry name" value="SSD"/>
</dbReference>
<dbReference type="Pfam" id="PF03176">
    <property type="entry name" value="MMPL"/>
    <property type="match status" value="1"/>
</dbReference>
<feature type="region of interest" description="Disordered" evidence="6">
    <location>
        <begin position="1"/>
        <end position="41"/>
    </location>
</feature>
<feature type="transmembrane region" description="Helical" evidence="7">
    <location>
        <begin position="242"/>
        <end position="263"/>
    </location>
</feature>
<dbReference type="SUPFAM" id="SSF82866">
    <property type="entry name" value="Multidrug efflux transporter AcrB transmembrane domain"/>
    <property type="match status" value="1"/>
</dbReference>
<keyword evidence="2" id="KW-1003">Cell membrane</keyword>
<feature type="domain" description="SSD" evidence="8">
    <location>
        <begin position="214"/>
        <end position="341"/>
    </location>
</feature>
<keyword evidence="3 7" id="KW-0812">Transmembrane</keyword>
<dbReference type="GO" id="GO:0005886">
    <property type="term" value="C:plasma membrane"/>
    <property type="evidence" value="ECO:0007669"/>
    <property type="project" value="UniProtKB-SubCell"/>
</dbReference>
<keyword evidence="4 7" id="KW-1133">Transmembrane helix</keyword>
<keyword evidence="5 7" id="KW-0472">Membrane</keyword>
<name>X1CAI2_9ZZZZ</name>
<comment type="subcellular location">
    <subcellularLocation>
        <location evidence="1">Cell membrane</location>
        <topology evidence="1">Multi-pass membrane protein</topology>
    </subcellularLocation>
</comment>
<dbReference type="PANTHER" id="PTHR33406">
    <property type="entry name" value="MEMBRANE PROTEIN MJ1562-RELATED"/>
    <property type="match status" value="1"/>
</dbReference>
<proteinExistence type="predicted"/>
<reference evidence="9" key="1">
    <citation type="journal article" date="2014" name="Front. Microbiol.">
        <title>High frequency of phylogenetically diverse reductive dehalogenase-homologous genes in deep subseafloor sedimentary metagenomes.</title>
        <authorList>
            <person name="Kawai M."/>
            <person name="Futagami T."/>
            <person name="Toyoda A."/>
            <person name="Takaki Y."/>
            <person name="Nishi S."/>
            <person name="Hori S."/>
            <person name="Arai W."/>
            <person name="Tsubouchi T."/>
            <person name="Morono Y."/>
            <person name="Uchiyama I."/>
            <person name="Ito T."/>
            <person name="Fujiyama A."/>
            <person name="Inagaki F."/>
            <person name="Takami H."/>
        </authorList>
    </citation>
    <scope>NUCLEOTIDE SEQUENCE</scope>
    <source>
        <strain evidence="9">Expedition CK06-06</strain>
    </source>
</reference>
<evidence type="ECO:0000256" key="3">
    <source>
        <dbReference type="ARBA" id="ARBA00022692"/>
    </source>
</evidence>